<dbReference type="GO" id="GO:0004747">
    <property type="term" value="F:ribokinase activity"/>
    <property type="evidence" value="ECO:0007669"/>
    <property type="project" value="UniProtKB-UniRule"/>
</dbReference>
<name>A0AAE3VHR4_9BACT</name>
<feature type="active site" description="Proton acceptor" evidence="9">
    <location>
        <position position="248"/>
    </location>
</feature>
<comment type="activity regulation">
    <text evidence="9">Activated by a monovalent cation that binds near, but not in, the active site. The most likely occupant of the site in vivo is potassium. Ion binding induces a conformational change that may alter substrate affinity.</text>
</comment>
<dbReference type="InterPro" id="IPR029056">
    <property type="entry name" value="Ribokinase-like"/>
</dbReference>
<dbReference type="GO" id="GO:0005737">
    <property type="term" value="C:cytoplasm"/>
    <property type="evidence" value="ECO:0007669"/>
    <property type="project" value="UniProtKB-SubCell"/>
</dbReference>
<evidence type="ECO:0000256" key="4">
    <source>
        <dbReference type="ARBA" id="ARBA00022777"/>
    </source>
</evidence>
<evidence type="ECO:0000256" key="5">
    <source>
        <dbReference type="ARBA" id="ARBA00022840"/>
    </source>
</evidence>
<feature type="binding site" evidence="9">
    <location>
        <position position="278"/>
    </location>
    <ligand>
        <name>K(+)</name>
        <dbReference type="ChEBI" id="CHEBI:29103"/>
    </ligand>
</feature>
<feature type="binding site" evidence="9">
    <location>
        <position position="281"/>
    </location>
    <ligand>
        <name>K(+)</name>
        <dbReference type="ChEBI" id="CHEBI:29103"/>
    </ligand>
</feature>
<gene>
    <name evidence="9" type="primary">rbsK</name>
    <name evidence="11" type="ORF">J3R75_002791</name>
</gene>
<comment type="catalytic activity">
    <reaction evidence="9">
        <text>D-ribose + ATP = D-ribose 5-phosphate + ADP + H(+)</text>
        <dbReference type="Rhea" id="RHEA:13697"/>
        <dbReference type="ChEBI" id="CHEBI:15378"/>
        <dbReference type="ChEBI" id="CHEBI:30616"/>
        <dbReference type="ChEBI" id="CHEBI:47013"/>
        <dbReference type="ChEBI" id="CHEBI:78346"/>
        <dbReference type="ChEBI" id="CHEBI:456216"/>
        <dbReference type="EC" id="2.7.1.15"/>
    </reaction>
</comment>
<dbReference type="Gene3D" id="3.40.1190.20">
    <property type="match status" value="1"/>
</dbReference>
<dbReference type="HAMAP" id="MF_01987">
    <property type="entry name" value="Ribokinase"/>
    <property type="match status" value="1"/>
</dbReference>
<feature type="binding site" evidence="9">
    <location>
        <begin position="38"/>
        <end position="42"/>
    </location>
    <ligand>
        <name>substrate</name>
    </ligand>
</feature>
<feature type="binding site" evidence="9">
    <location>
        <position position="287"/>
    </location>
    <ligand>
        <name>K(+)</name>
        <dbReference type="ChEBI" id="CHEBI:29103"/>
    </ligand>
</feature>
<dbReference type="InterPro" id="IPR011611">
    <property type="entry name" value="PfkB_dom"/>
</dbReference>
<dbReference type="GO" id="GO:0019303">
    <property type="term" value="P:D-ribose catabolic process"/>
    <property type="evidence" value="ECO:0007669"/>
    <property type="project" value="UniProtKB-UniRule"/>
</dbReference>
<comment type="cofactor">
    <cofactor evidence="9">
        <name>Mg(2+)</name>
        <dbReference type="ChEBI" id="CHEBI:18420"/>
    </cofactor>
    <text evidence="9">Requires a divalent cation, most likely magnesium in vivo, as an electrophilic catalyst to aid phosphoryl group transfer. It is the chelate of the metal and the nucleotide that is the actual substrate.</text>
</comment>
<protein>
    <recommendedName>
        <fullName evidence="9">Ribokinase</fullName>
        <shortName evidence="9">RK</shortName>
        <ecNumber evidence="9">2.7.1.15</ecNumber>
    </recommendedName>
</protein>
<evidence type="ECO:0000256" key="7">
    <source>
        <dbReference type="ARBA" id="ARBA00022958"/>
    </source>
</evidence>
<comment type="similarity">
    <text evidence="9">Belongs to the carbohydrate kinase PfkB family. Ribokinase subfamily.</text>
</comment>
<keyword evidence="1 9" id="KW-0808">Transferase</keyword>
<comment type="subunit">
    <text evidence="9">Homodimer.</text>
</comment>
<evidence type="ECO:0000313" key="12">
    <source>
        <dbReference type="Proteomes" id="UP001238163"/>
    </source>
</evidence>
<keyword evidence="3 9" id="KW-0547">Nucleotide-binding</keyword>
<feature type="binding site" evidence="9">
    <location>
        <begin position="215"/>
        <end position="220"/>
    </location>
    <ligand>
        <name>ATP</name>
        <dbReference type="ChEBI" id="CHEBI:30616"/>
    </ligand>
</feature>
<comment type="caution">
    <text evidence="9">Lacks conserved residue(s) required for the propagation of feature annotation.</text>
</comment>
<evidence type="ECO:0000256" key="6">
    <source>
        <dbReference type="ARBA" id="ARBA00022842"/>
    </source>
</evidence>
<feature type="domain" description="Carbohydrate kinase PfkB" evidence="10">
    <location>
        <begin position="3"/>
        <end position="291"/>
    </location>
</feature>
<dbReference type="AlphaFoldDB" id="A0AAE3VHR4"/>
<dbReference type="EMBL" id="JAUSVL010000001">
    <property type="protein sequence ID" value="MDQ0290684.1"/>
    <property type="molecule type" value="Genomic_DNA"/>
</dbReference>
<dbReference type="InterPro" id="IPR011877">
    <property type="entry name" value="Ribokinase"/>
</dbReference>
<sequence>MKIINFGSLNVDNVYQVPSIVRPGETLAAKSLMINPGGKGANQSVALARAGAHVWQAGMVGQDSEWLKESLAKQGVDVRHVIISPNSHGGHAIIQVDDDGQNSIVIYGGANQEIPTSHIGVVLADAHPGDWLTLQNEINLTPELMKAGKAAGMNICFNPAPMTDSVRDYPLDCVDLFIVNEIEAAELAARSTTVDMEDIIRELAELFSDSMICVTLGEDGALFWSAATDLLRQPAFATRVVDTTAAGDTFVGYFLHEISRGTPPAEAMAFACKAAAITVSRPGASQSIPTRDEVK</sequence>
<dbReference type="EC" id="2.7.1.15" evidence="9"/>
<dbReference type="CDD" id="cd01174">
    <property type="entry name" value="ribokinase"/>
    <property type="match status" value="1"/>
</dbReference>
<keyword evidence="7 9" id="KW-0630">Potassium</keyword>
<dbReference type="SUPFAM" id="SSF53613">
    <property type="entry name" value="Ribokinase-like"/>
    <property type="match status" value="1"/>
</dbReference>
<feature type="binding site" evidence="9">
    <location>
        <begin position="247"/>
        <end position="248"/>
    </location>
    <ligand>
        <name>ATP</name>
        <dbReference type="ChEBI" id="CHEBI:30616"/>
    </ligand>
</feature>
<keyword evidence="6 9" id="KW-0460">Magnesium</keyword>
<accession>A0AAE3VHR4</accession>
<feature type="binding site" evidence="9">
    <location>
        <position position="244"/>
    </location>
    <ligand>
        <name>K(+)</name>
        <dbReference type="ChEBI" id="CHEBI:29103"/>
    </ligand>
</feature>
<feature type="binding site" evidence="9">
    <location>
        <begin position="10"/>
        <end position="12"/>
    </location>
    <ligand>
        <name>substrate</name>
    </ligand>
</feature>
<dbReference type="RefSeq" id="WP_307262419.1">
    <property type="nucleotide sequence ID" value="NZ_JAUSVL010000001.1"/>
</dbReference>
<keyword evidence="4 9" id="KW-0418">Kinase</keyword>
<dbReference type="Pfam" id="PF00294">
    <property type="entry name" value="PfkB"/>
    <property type="match status" value="1"/>
</dbReference>
<feature type="binding site" evidence="9">
    <location>
        <position position="137"/>
    </location>
    <ligand>
        <name>substrate</name>
    </ligand>
</feature>
<evidence type="ECO:0000313" key="11">
    <source>
        <dbReference type="EMBL" id="MDQ0290684.1"/>
    </source>
</evidence>
<evidence type="ECO:0000256" key="1">
    <source>
        <dbReference type="ARBA" id="ARBA00022679"/>
    </source>
</evidence>
<dbReference type="Proteomes" id="UP001238163">
    <property type="component" value="Unassembled WGS sequence"/>
</dbReference>
<dbReference type="PRINTS" id="PR00990">
    <property type="entry name" value="RIBOKINASE"/>
</dbReference>
<comment type="caution">
    <text evidence="11">The sequence shown here is derived from an EMBL/GenBank/DDBJ whole genome shotgun (WGS) entry which is preliminary data.</text>
</comment>
<reference evidence="11" key="1">
    <citation type="submission" date="2023-07" db="EMBL/GenBank/DDBJ databases">
        <title>Genomic Encyclopedia of Type Strains, Phase IV (KMG-IV): sequencing the most valuable type-strain genomes for metagenomic binning, comparative biology and taxonomic classification.</title>
        <authorList>
            <person name="Goeker M."/>
        </authorList>
    </citation>
    <scope>NUCLEOTIDE SEQUENCE</scope>
    <source>
        <strain evidence="11">DSM 24202</strain>
    </source>
</reference>
<feature type="binding site" evidence="9">
    <location>
        <position position="242"/>
    </location>
    <ligand>
        <name>K(+)</name>
        <dbReference type="ChEBI" id="CHEBI:29103"/>
    </ligand>
</feature>
<keyword evidence="12" id="KW-1185">Reference proteome</keyword>
<feature type="binding site" evidence="9">
    <location>
        <position position="283"/>
    </location>
    <ligand>
        <name>K(+)</name>
        <dbReference type="ChEBI" id="CHEBI:29103"/>
    </ligand>
</feature>
<evidence type="ECO:0000256" key="3">
    <source>
        <dbReference type="ARBA" id="ARBA00022741"/>
    </source>
</evidence>
<keyword evidence="5 9" id="KW-0067">ATP-binding</keyword>
<keyword evidence="2 9" id="KW-0479">Metal-binding</keyword>
<proteinExistence type="inferred from homology"/>
<comment type="pathway">
    <text evidence="9">Carbohydrate metabolism; D-ribose degradation; D-ribose 5-phosphate from beta-D-ribopyranose: step 2/2.</text>
</comment>
<feature type="binding site" evidence="9">
    <location>
        <position position="180"/>
    </location>
    <ligand>
        <name>ATP</name>
        <dbReference type="ChEBI" id="CHEBI:30616"/>
    </ligand>
</feature>
<comment type="function">
    <text evidence="9">Catalyzes the phosphorylation of ribose at O-5 in a reaction requiring ATP and magnesium. The resulting D-ribose-5-phosphate can then be used either for sythesis of nucleotides, histidine, and tryptophan, or as a component of the pentose phosphate pathway.</text>
</comment>
<dbReference type="PANTHER" id="PTHR10584">
    <property type="entry name" value="SUGAR KINASE"/>
    <property type="match status" value="1"/>
</dbReference>
<evidence type="ECO:0000259" key="10">
    <source>
        <dbReference type="Pfam" id="PF00294"/>
    </source>
</evidence>
<evidence type="ECO:0000256" key="9">
    <source>
        <dbReference type="HAMAP-Rule" id="MF_01987"/>
    </source>
</evidence>
<feature type="binding site" evidence="9">
    <location>
        <position position="248"/>
    </location>
    <ligand>
        <name>substrate</name>
    </ligand>
</feature>
<dbReference type="PANTHER" id="PTHR10584:SF166">
    <property type="entry name" value="RIBOKINASE"/>
    <property type="match status" value="1"/>
</dbReference>
<evidence type="ECO:0000256" key="2">
    <source>
        <dbReference type="ARBA" id="ARBA00022723"/>
    </source>
</evidence>
<organism evidence="11 12">
    <name type="scientific">Oligosphaera ethanolica</name>
    <dbReference type="NCBI Taxonomy" id="760260"/>
    <lineage>
        <taxon>Bacteria</taxon>
        <taxon>Pseudomonadati</taxon>
        <taxon>Lentisphaerota</taxon>
        <taxon>Oligosphaeria</taxon>
        <taxon>Oligosphaerales</taxon>
        <taxon>Oligosphaeraceae</taxon>
        <taxon>Oligosphaera</taxon>
    </lineage>
</organism>
<dbReference type="GO" id="GO:0005524">
    <property type="term" value="F:ATP binding"/>
    <property type="evidence" value="ECO:0007669"/>
    <property type="project" value="UniProtKB-UniRule"/>
</dbReference>
<keyword evidence="8 9" id="KW-0119">Carbohydrate metabolism</keyword>
<evidence type="ECO:0000256" key="8">
    <source>
        <dbReference type="ARBA" id="ARBA00023277"/>
    </source>
</evidence>
<comment type="subcellular location">
    <subcellularLocation>
        <location evidence="9">Cytoplasm</location>
    </subcellularLocation>
</comment>
<keyword evidence="9" id="KW-0963">Cytoplasm</keyword>
<dbReference type="GO" id="GO:0046872">
    <property type="term" value="F:metal ion binding"/>
    <property type="evidence" value="ECO:0007669"/>
    <property type="project" value="UniProtKB-KW"/>
</dbReference>
<dbReference type="InterPro" id="IPR002139">
    <property type="entry name" value="Ribo/fructo_kinase"/>
</dbReference>